<dbReference type="AlphaFoldDB" id="A0BW36"/>
<dbReference type="eggNOG" id="ENOG502S3UG">
    <property type="taxonomic scope" value="Eukaryota"/>
</dbReference>
<sequence length="362" mass="42943">MKNQHDEQQENQNNSAYFEDNNGIDLGIRKVIKLGENGDKTCNRISINLATKLQYKQQIVTEQQKQVIQQIKHLARQGSHMYVTIFIFYFDCCEYSFPYSLYQIIAYLLLFQHRIFGASNRDNKVIQKESQFGCLDRRSFIRVSTFSSLSKTLFPYIHHLFFHNILLSKFLPPNSITPLIFTKKLPQGGQYRQKGTQPLWVNAFESLLSVVVQLYYKSDQKLAEFMKEKVLIDSKRDIKQEKKPGRKKKILDNDSPNQEQIEQQQPNSQNVYSLLQQDVLDILISPLRNDFPFETWTTKEIAIFECGLCRYGKQYEFLSHLIKTKNAQDIIQFYYNWKFTSHYKLWKINKAYYHRSNLNNYV</sequence>
<evidence type="ECO:0000259" key="2">
    <source>
        <dbReference type="PROSITE" id="PS51293"/>
    </source>
</evidence>
<proteinExistence type="predicted"/>
<organism evidence="3 4">
    <name type="scientific">Paramecium tetraurelia</name>
    <dbReference type="NCBI Taxonomy" id="5888"/>
    <lineage>
        <taxon>Eukaryota</taxon>
        <taxon>Sar</taxon>
        <taxon>Alveolata</taxon>
        <taxon>Ciliophora</taxon>
        <taxon>Intramacronucleata</taxon>
        <taxon>Oligohymenophorea</taxon>
        <taxon>Peniculida</taxon>
        <taxon>Parameciidae</taxon>
        <taxon>Paramecium</taxon>
    </lineage>
</organism>
<dbReference type="EMBL" id="CT868021">
    <property type="protein sequence ID" value="CAK62753.1"/>
    <property type="molecule type" value="Genomic_DNA"/>
</dbReference>
<dbReference type="InterPro" id="IPR017884">
    <property type="entry name" value="SANT_dom"/>
</dbReference>
<dbReference type="Proteomes" id="UP000000600">
    <property type="component" value="Unassembled WGS sequence"/>
</dbReference>
<evidence type="ECO:0000256" key="1">
    <source>
        <dbReference type="SAM" id="MobiDB-lite"/>
    </source>
</evidence>
<dbReference type="InterPro" id="IPR009057">
    <property type="entry name" value="Homeodomain-like_sf"/>
</dbReference>
<dbReference type="OMA" id="HDEQQEN"/>
<dbReference type="Gene3D" id="1.10.10.60">
    <property type="entry name" value="Homeodomain-like"/>
    <property type="match status" value="1"/>
</dbReference>
<dbReference type="KEGG" id="ptm:GSPATT00032605001"/>
<protein>
    <recommendedName>
        <fullName evidence="2">SANT domain-containing protein</fullName>
    </recommendedName>
</protein>
<dbReference type="OrthoDB" id="2193595at2759"/>
<dbReference type="SMART" id="SM00717">
    <property type="entry name" value="SANT"/>
    <property type="match status" value="1"/>
</dbReference>
<accession>A0BW36</accession>
<dbReference type="HOGENOM" id="CLU_872784_0_0_1"/>
<feature type="region of interest" description="Disordered" evidence="1">
    <location>
        <begin position="241"/>
        <end position="266"/>
    </location>
</feature>
<dbReference type="InterPro" id="IPR001005">
    <property type="entry name" value="SANT/Myb"/>
</dbReference>
<evidence type="ECO:0000313" key="4">
    <source>
        <dbReference type="Proteomes" id="UP000000600"/>
    </source>
</evidence>
<dbReference type="GeneID" id="5015935"/>
<feature type="domain" description="SANT" evidence="2">
    <location>
        <begin position="293"/>
        <end position="342"/>
    </location>
</feature>
<dbReference type="SUPFAM" id="SSF46689">
    <property type="entry name" value="Homeodomain-like"/>
    <property type="match status" value="1"/>
</dbReference>
<evidence type="ECO:0000313" key="3">
    <source>
        <dbReference type="EMBL" id="CAK62753.1"/>
    </source>
</evidence>
<dbReference type="RefSeq" id="XP_001430151.1">
    <property type="nucleotide sequence ID" value="XM_001430114.1"/>
</dbReference>
<keyword evidence="4" id="KW-1185">Reference proteome</keyword>
<name>A0BW36_PARTE</name>
<feature type="compositionally biased region" description="Low complexity" evidence="1">
    <location>
        <begin position="255"/>
        <end position="266"/>
    </location>
</feature>
<dbReference type="InParanoid" id="A0BW36"/>
<dbReference type="PROSITE" id="PS51293">
    <property type="entry name" value="SANT"/>
    <property type="match status" value="1"/>
</dbReference>
<reference evidence="3 4" key="1">
    <citation type="journal article" date="2006" name="Nature">
        <title>Global trends of whole-genome duplications revealed by the ciliate Paramecium tetraurelia.</title>
        <authorList>
            <consortium name="Genoscope"/>
            <person name="Aury J.-M."/>
            <person name="Jaillon O."/>
            <person name="Duret L."/>
            <person name="Noel B."/>
            <person name="Jubin C."/>
            <person name="Porcel B.M."/>
            <person name="Segurens B."/>
            <person name="Daubin V."/>
            <person name="Anthouard V."/>
            <person name="Aiach N."/>
            <person name="Arnaiz O."/>
            <person name="Billaut A."/>
            <person name="Beisson J."/>
            <person name="Blanc I."/>
            <person name="Bouhouche K."/>
            <person name="Camara F."/>
            <person name="Duharcourt S."/>
            <person name="Guigo R."/>
            <person name="Gogendeau D."/>
            <person name="Katinka M."/>
            <person name="Keller A.-M."/>
            <person name="Kissmehl R."/>
            <person name="Klotz C."/>
            <person name="Koll F."/>
            <person name="Le Moue A."/>
            <person name="Lepere C."/>
            <person name="Malinsky S."/>
            <person name="Nowacki M."/>
            <person name="Nowak J.K."/>
            <person name="Plattner H."/>
            <person name="Poulain J."/>
            <person name="Ruiz F."/>
            <person name="Serrano V."/>
            <person name="Zagulski M."/>
            <person name="Dessen P."/>
            <person name="Betermier M."/>
            <person name="Weissenbach J."/>
            <person name="Scarpelli C."/>
            <person name="Schachter V."/>
            <person name="Sperling L."/>
            <person name="Meyer E."/>
            <person name="Cohen J."/>
            <person name="Wincker P."/>
        </authorList>
    </citation>
    <scope>NUCLEOTIDE SEQUENCE [LARGE SCALE GENOMIC DNA]</scope>
    <source>
        <strain evidence="3 4">Stock d4-2</strain>
    </source>
</reference>
<gene>
    <name evidence="3" type="ORF">GSPATT00032605001</name>
</gene>